<dbReference type="AlphaFoldDB" id="A0A2W4VVV5"/>
<sequence>MDKDEDVQNMATYKLVEQALINLGYVVDFDLRYHAKLTGYKPVEGYKSDIVIEFRESYKSELGDRDESLEVEWLMDDEESSLFLDTNSLDDSDPNPSEFLAEKIILRENFDRVLMEIKQISQTEHD</sequence>
<evidence type="ECO:0000313" key="2">
    <source>
        <dbReference type="Proteomes" id="UP000249467"/>
    </source>
</evidence>
<accession>A0A2W4VVV5</accession>
<reference evidence="1 2" key="1">
    <citation type="submission" date="2018-04" db="EMBL/GenBank/DDBJ databases">
        <authorList>
            <person name="Go L.Y."/>
            <person name="Mitchell J.A."/>
        </authorList>
    </citation>
    <scope>NUCLEOTIDE SEQUENCE [LARGE SCALE GENOMIC DNA]</scope>
    <source>
        <strain evidence="1">ULC066bin1</strain>
    </source>
</reference>
<organism evidence="1 2">
    <name type="scientific">Pseudanabaena frigida</name>
    <dbReference type="NCBI Taxonomy" id="945775"/>
    <lineage>
        <taxon>Bacteria</taxon>
        <taxon>Bacillati</taxon>
        <taxon>Cyanobacteriota</taxon>
        <taxon>Cyanophyceae</taxon>
        <taxon>Pseudanabaenales</taxon>
        <taxon>Pseudanabaenaceae</taxon>
        <taxon>Pseudanabaena</taxon>
    </lineage>
</organism>
<protein>
    <submittedName>
        <fullName evidence="1">Uncharacterized protein</fullName>
    </submittedName>
</protein>
<name>A0A2W4VVV5_9CYAN</name>
<gene>
    <name evidence="1" type="ORF">DCF19_23930</name>
</gene>
<reference evidence="1 2" key="2">
    <citation type="submission" date="2018-06" db="EMBL/GenBank/DDBJ databases">
        <title>Metagenomic assembly of (sub)arctic Cyanobacteria and their associated microbiome from non-axenic cultures.</title>
        <authorList>
            <person name="Baurain D."/>
        </authorList>
    </citation>
    <scope>NUCLEOTIDE SEQUENCE [LARGE SCALE GENOMIC DNA]</scope>
    <source>
        <strain evidence="1">ULC066bin1</strain>
    </source>
</reference>
<comment type="caution">
    <text evidence="1">The sequence shown here is derived from an EMBL/GenBank/DDBJ whole genome shotgun (WGS) entry which is preliminary data.</text>
</comment>
<dbReference type="Proteomes" id="UP000249467">
    <property type="component" value="Unassembled WGS sequence"/>
</dbReference>
<dbReference type="EMBL" id="QBML01000059">
    <property type="protein sequence ID" value="PZO35447.1"/>
    <property type="molecule type" value="Genomic_DNA"/>
</dbReference>
<evidence type="ECO:0000313" key="1">
    <source>
        <dbReference type="EMBL" id="PZO35447.1"/>
    </source>
</evidence>
<proteinExistence type="predicted"/>